<organism evidence="1 2">
    <name type="scientific">Araneus ventricosus</name>
    <name type="common">Orbweaver spider</name>
    <name type="synonym">Epeira ventricosa</name>
    <dbReference type="NCBI Taxonomy" id="182803"/>
    <lineage>
        <taxon>Eukaryota</taxon>
        <taxon>Metazoa</taxon>
        <taxon>Ecdysozoa</taxon>
        <taxon>Arthropoda</taxon>
        <taxon>Chelicerata</taxon>
        <taxon>Arachnida</taxon>
        <taxon>Araneae</taxon>
        <taxon>Araneomorphae</taxon>
        <taxon>Entelegynae</taxon>
        <taxon>Araneoidea</taxon>
        <taxon>Araneidae</taxon>
        <taxon>Araneus</taxon>
    </lineage>
</organism>
<dbReference type="EMBL" id="BGPR01033186">
    <property type="protein sequence ID" value="GBO07043.1"/>
    <property type="molecule type" value="Genomic_DNA"/>
</dbReference>
<gene>
    <name evidence="1" type="ORF">AVEN_13933_1</name>
</gene>
<sequence length="112" mass="12759">MASPETGAKGFYTPSLRHWEIIAIGNQCNHFEFSCILSRNHKLVRTSPSLGIRFIENQSSNSNCPNFLEEQAASSRKYLQPQPITIVFYKNTHPAPTLSPIKFRNQHQDSKI</sequence>
<comment type="caution">
    <text evidence="1">The sequence shown here is derived from an EMBL/GenBank/DDBJ whole genome shotgun (WGS) entry which is preliminary data.</text>
</comment>
<accession>A0A4Y2U3F5</accession>
<protein>
    <submittedName>
        <fullName evidence="1">Uncharacterized protein</fullName>
    </submittedName>
</protein>
<reference evidence="1 2" key="1">
    <citation type="journal article" date="2019" name="Sci. Rep.">
        <title>Orb-weaving spider Araneus ventricosus genome elucidates the spidroin gene catalogue.</title>
        <authorList>
            <person name="Kono N."/>
            <person name="Nakamura H."/>
            <person name="Ohtoshi R."/>
            <person name="Moran D.A.P."/>
            <person name="Shinohara A."/>
            <person name="Yoshida Y."/>
            <person name="Fujiwara M."/>
            <person name="Mori M."/>
            <person name="Tomita M."/>
            <person name="Arakawa K."/>
        </authorList>
    </citation>
    <scope>NUCLEOTIDE SEQUENCE [LARGE SCALE GENOMIC DNA]</scope>
</reference>
<dbReference type="AlphaFoldDB" id="A0A4Y2U3F5"/>
<keyword evidence="2" id="KW-1185">Reference proteome</keyword>
<evidence type="ECO:0000313" key="2">
    <source>
        <dbReference type="Proteomes" id="UP000499080"/>
    </source>
</evidence>
<evidence type="ECO:0000313" key="1">
    <source>
        <dbReference type="EMBL" id="GBO07043.1"/>
    </source>
</evidence>
<dbReference type="Proteomes" id="UP000499080">
    <property type="component" value="Unassembled WGS sequence"/>
</dbReference>
<name>A0A4Y2U3F5_ARAVE</name>
<proteinExistence type="predicted"/>